<dbReference type="Pfam" id="PF14223">
    <property type="entry name" value="Retrotran_gag_2"/>
    <property type="match status" value="1"/>
</dbReference>
<feature type="compositionally biased region" description="Polar residues" evidence="2">
    <location>
        <begin position="24"/>
        <end position="37"/>
    </location>
</feature>
<gene>
    <name evidence="3" type="ORF">Tci_591502</name>
</gene>
<protein>
    <submittedName>
        <fullName evidence="3">Uncharacterized protein</fullName>
    </submittedName>
</protein>
<feature type="region of interest" description="Disordered" evidence="2">
    <location>
        <begin position="237"/>
        <end position="272"/>
    </location>
</feature>
<organism evidence="3">
    <name type="scientific">Tanacetum cinerariifolium</name>
    <name type="common">Dalmatian daisy</name>
    <name type="synonym">Chrysanthemum cinerariifolium</name>
    <dbReference type="NCBI Taxonomy" id="118510"/>
    <lineage>
        <taxon>Eukaryota</taxon>
        <taxon>Viridiplantae</taxon>
        <taxon>Streptophyta</taxon>
        <taxon>Embryophyta</taxon>
        <taxon>Tracheophyta</taxon>
        <taxon>Spermatophyta</taxon>
        <taxon>Magnoliopsida</taxon>
        <taxon>eudicotyledons</taxon>
        <taxon>Gunneridae</taxon>
        <taxon>Pentapetalae</taxon>
        <taxon>asterids</taxon>
        <taxon>campanulids</taxon>
        <taxon>Asterales</taxon>
        <taxon>Asteraceae</taxon>
        <taxon>Asteroideae</taxon>
        <taxon>Anthemideae</taxon>
        <taxon>Anthemidinae</taxon>
        <taxon>Tanacetum</taxon>
    </lineage>
</organism>
<feature type="coiled-coil region" evidence="1">
    <location>
        <begin position="380"/>
        <end position="421"/>
    </location>
</feature>
<feature type="compositionally biased region" description="Polar residues" evidence="2">
    <location>
        <begin position="249"/>
        <end position="268"/>
    </location>
</feature>
<reference evidence="3" key="1">
    <citation type="journal article" date="2019" name="Sci. Rep.">
        <title>Draft genome of Tanacetum cinerariifolium, the natural source of mosquito coil.</title>
        <authorList>
            <person name="Yamashiro T."/>
            <person name="Shiraishi A."/>
            <person name="Satake H."/>
            <person name="Nakayama K."/>
        </authorList>
    </citation>
    <scope>NUCLEOTIDE SEQUENCE</scope>
</reference>
<feature type="region of interest" description="Disordered" evidence="2">
    <location>
        <begin position="1"/>
        <end position="49"/>
    </location>
</feature>
<comment type="caution">
    <text evidence="3">The sequence shown here is derived from an EMBL/GenBank/DDBJ whole genome shotgun (WGS) entry which is preliminary data.</text>
</comment>
<evidence type="ECO:0000256" key="1">
    <source>
        <dbReference type="SAM" id="Coils"/>
    </source>
</evidence>
<sequence length="541" mass="60444">MVIQNQSKLGDGSAMPTDLHYTPTILQPSSSQPQKTQNLRKPKRVDTQKQSRTVVTVRIKGLHGVTTAQVYISVVKLNLIINGIKGLHGVTTSQEVIVNGDSVIAVASASVEGLIPPKTTKQKLARKNKLKSKSTLMLAIPDEHLLKFHACKNAKSLWEAIKNKFRGNKESKKMQMTILKQNYKNFAASGQKGLDKTYDWFQKLINQLEIHDTLSMNDLYNNLKVYESEIKDQSSSSSTSQNVAFVSSDNTSGTNETVNTTHNVSTASSKDRATTASYADDVMFSFFSIQSNVLQLDNEDLEQIDTDDLEEMDPKWQVAMLTMRGNKNRDAPTRNAPVDTSITNALVVQDGIESLEAGIVVHEKNEAIFEEDIAFLKYDIQVKDNSVKDLKNQLENALKDKDDLKLKLEKFETSSKNLTKLIHSQISATYKTGFGYDGHVIESEVLNNVVDSCESDGDDNQVNDWFKKSEGYYAVLPPYTRNYMPSRANFSFIGLDDFVFKSKVCETITSVSKIETNTSKTSKDSLEKPKTVRFSAPIIED</sequence>
<dbReference type="AlphaFoldDB" id="A0A699J9L4"/>
<evidence type="ECO:0000313" key="3">
    <source>
        <dbReference type="EMBL" id="GFA19530.1"/>
    </source>
</evidence>
<accession>A0A699J9L4</accession>
<name>A0A699J9L4_TANCI</name>
<evidence type="ECO:0000256" key="2">
    <source>
        <dbReference type="SAM" id="MobiDB-lite"/>
    </source>
</evidence>
<keyword evidence="1" id="KW-0175">Coiled coil</keyword>
<proteinExistence type="predicted"/>
<feature type="compositionally biased region" description="Low complexity" evidence="2">
    <location>
        <begin position="237"/>
        <end position="248"/>
    </location>
</feature>
<dbReference type="EMBL" id="BKCJ010383792">
    <property type="protein sequence ID" value="GFA19530.1"/>
    <property type="molecule type" value="Genomic_DNA"/>
</dbReference>